<protein>
    <submittedName>
        <fullName evidence="1">Uncharacterized protein</fullName>
    </submittedName>
</protein>
<dbReference type="EMBL" id="CAQI01000025">
    <property type="protein sequence ID" value="CCQ44335.1"/>
    <property type="molecule type" value="Genomic_DNA"/>
</dbReference>
<name>A0A024GWL8_9MICC</name>
<dbReference type="RefSeq" id="WP_050053405.1">
    <property type="nucleotide sequence ID" value="NZ_CAQI01000025.1"/>
</dbReference>
<dbReference type="Proteomes" id="UP000035722">
    <property type="component" value="Unassembled WGS sequence"/>
</dbReference>
<keyword evidence="2" id="KW-1185">Reference proteome</keyword>
<reference evidence="2" key="1">
    <citation type="journal article" date="2014" name="Genome Announc.">
        <title>Genome Sequence of Arthrobacter siccitolerans 4J27, a Xeroprotectant-Producing Desiccation-Tolerant Microorganism.</title>
        <authorList>
            <person name="Manzanera M."/>
            <person name="Santa-Cruz-Calvo L."/>
            <person name="Vilchez J.I."/>
            <person name="Garcia-Fontana C."/>
            <person name="Silva-Castro G.A."/>
            <person name="Calvo C."/>
            <person name="Gonzalez-Lopez J."/>
        </authorList>
    </citation>
    <scope>NUCLEOTIDE SEQUENCE [LARGE SCALE GENOMIC DNA]</scope>
    <source>
        <strain evidence="2">4J27</strain>
    </source>
</reference>
<proteinExistence type="predicted"/>
<gene>
    <name evidence="1" type="ORF">ARTSIC4J27_259</name>
</gene>
<organism evidence="1 2">
    <name type="scientific">Pseudarthrobacter siccitolerans</name>
    <dbReference type="NCBI Taxonomy" id="861266"/>
    <lineage>
        <taxon>Bacteria</taxon>
        <taxon>Bacillati</taxon>
        <taxon>Actinomycetota</taxon>
        <taxon>Actinomycetes</taxon>
        <taxon>Micrococcales</taxon>
        <taxon>Micrococcaceae</taxon>
        <taxon>Pseudarthrobacter</taxon>
    </lineage>
</organism>
<sequence>MADREFRSTPIVPLVRSLEEVYNAWNDSGPFPPIHRRAKRKLRQEWPALAGALDQLTAVVLDDPEPRP</sequence>
<dbReference type="STRING" id="861266.ARTSIC4J27_259"/>
<dbReference type="OrthoDB" id="9995991at2"/>
<evidence type="ECO:0000313" key="2">
    <source>
        <dbReference type="Proteomes" id="UP000035722"/>
    </source>
</evidence>
<accession>A0A024GWL8</accession>
<evidence type="ECO:0000313" key="1">
    <source>
        <dbReference type="EMBL" id="CCQ44335.1"/>
    </source>
</evidence>
<comment type="caution">
    <text evidence="1">The sequence shown here is derived from an EMBL/GenBank/DDBJ whole genome shotgun (WGS) entry which is preliminary data.</text>
</comment>
<dbReference type="AlphaFoldDB" id="A0A024GWL8"/>